<keyword evidence="1" id="KW-0677">Repeat</keyword>
<proteinExistence type="predicted"/>
<dbReference type="STRING" id="576137.A0A1L7X6W8"/>
<keyword evidence="3" id="KW-1185">Reference proteome</keyword>
<dbReference type="Gene3D" id="1.25.40.10">
    <property type="entry name" value="Tetratricopeptide repeat domain"/>
    <property type="match status" value="2"/>
</dbReference>
<reference evidence="2 3" key="1">
    <citation type="submission" date="2016-03" db="EMBL/GenBank/DDBJ databases">
        <authorList>
            <person name="Ploux O."/>
        </authorList>
    </citation>
    <scope>NUCLEOTIDE SEQUENCE [LARGE SCALE GENOMIC DNA]</scope>
    <source>
        <strain evidence="2 3">UAMH 11012</strain>
    </source>
</reference>
<evidence type="ECO:0000313" key="2">
    <source>
        <dbReference type="EMBL" id="CZR60764.1"/>
    </source>
</evidence>
<name>A0A1L7X6W8_9HELO</name>
<dbReference type="PANTHER" id="PTHR47942">
    <property type="entry name" value="TETRATRICOPEPTIDE REPEAT (TPR)-LIKE SUPERFAMILY PROTEIN-RELATED"/>
    <property type="match status" value="1"/>
</dbReference>
<sequence length="784" mass="90148">MRSQLTRSVFRRLLSNEGLLFRCPTRASIHYRTRQRNALPSVVRAPTRRTLFGFSSKPARETKEAQLDPGLATMVQLSVRQRLQAQPPPREQLLKAWITFFEYKNTSKEVVNNVQLGHALRTYKYLQSTRQDGESNLNLPQMRKAATVLRKIPKDHSPAHAEFARLLYEDCLLERGRAGNLSDSTKDLYPLVVVLTKTGNSSEARDLVTSQQPPAKVDPDGLADANTRRLWYQVLSGFAEEDNELELLRTWETLEELGWPYKFEFQRIMVTFYASKNNIEATKKWYEKPTKSSQSRFHPFGGLIQTLLRFCVRNNELEWCKTIFRDLLANEPPKEIWDVVLQWAAGALGKGVEDVEKMMEIMIRRSLGDAGPDAETINELVELAMSLNDSYLAERYIALGQKFGIRPNAKTYCLQMIYRSGAKDLRGAQAAYEELQAEEVLDNEDLPAINTYIRALCSAKVLNYERIISITTDLSERQKRLEAGTTCALSKIYLSRAEDNELIDLLQSESYHYTYNERALIREVFMEFCLSPETDTIRSWTAYTILHPLLDETTVAQRTVLMKNFFSRGRCDMASYVFGHMRAHNMPDRRPVLDTYVQCFLGIASCADREALDMVHNMLKMDSNIEPTTALYNSLMLAYTACEDADRALGFWDDITNSREGPSYQSLEIVFWACSRKHFGDVRAREIWSKMRRMEIEVTGKVFSAYVGSLAGHGKLDEAKGVCEQVPKELGTFYNAIPGQNRKDLVEEWAKDNYPDAWKELEKLGRYEHEEGHMLFNMKREFKA</sequence>
<accession>A0A1L7X6W8</accession>
<dbReference type="InterPro" id="IPR011990">
    <property type="entry name" value="TPR-like_helical_dom_sf"/>
</dbReference>
<organism evidence="2 3">
    <name type="scientific">Phialocephala subalpina</name>
    <dbReference type="NCBI Taxonomy" id="576137"/>
    <lineage>
        <taxon>Eukaryota</taxon>
        <taxon>Fungi</taxon>
        <taxon>Dikarya</taxon>
        <taxon>Ascomycota</taxon>
        <taxon>Pezizomycotina</taxon>
        <taxon>Leotiomycetes</taxon>
        <taxon>Helotiales</taxon>
        <taxon>Mollisiaceae</taxon>
        <taxon>Phialocephala</taxon>
        <taxon>Phialocephala fortinii species complex</taxon>
    </lineage>
</organism>
<gene>
    <name evidence="2" type="ORF">PAC_10660</name>
</gene>
<dbReference type="EMBL" id="FJOG01000016">
    <property type="protein sequence ID" value="CZR60764.1"/>
    <property type="molecule type" value="Genomic_DNA"/>
</dbReference>
<dbReference type="OrthoDB" id="185373at2759"/>
<evidence type="ECO:0000256" key="1">
    <source>
        <dbReference type="ARBA" id="ARBA00022737"/>
    </source>
</evidence>
<evidence type="ECO:0000313" key="3">
    <source>
        <dbReference type="Proteomes" id="UP000184330"/>
    </source>
</evidence>
<protein>
    <submittedName>
        <fullName evidence="2">Related to complex I intermediate-associated protein 84, mitochondrial</fullName>
    </submittedName>
</protein>
<dbReference type="PANTHER" id="PTHR47942:SF63">
    <property type="entry name" value="PENTATRICOPEPTIDE REPEAT-CONTAINING PROTEIN"/>
    <property type="match status" value="1"/>
</dbReference>
<dbReference type="AlphaFoldDB" id="A0A1L7X6W8"/>
<dbReference type="Proteomes" id="UP000184330">
    <property type="component" value="Unassembled WGS sequence"/>
</dbReference>
<dbReference type="InterPro" id="IPR051222">
    <property type="entry name" value="PPR/CCM1_RNA-binding"/>
</dbReference>